<proteinExistence type="predicted"/>
<dbReference type="EMBL" id="BARW01017286">
    <property type="protein sequence ID" value="GAJ00792.1"/>
    <property type="molecule type" value="Genomic_DNA"/>
</dbReference>
<keyword evidence="1" id="KW-0472">Membrane</keyword>
<accession>X1UB15</accession>
<feature type="transmembrane region" description="Helical" evidence="1">
    <location>
        <begin position="16"/>
        <end position="36"/>
    </location>
</feature>
<keyword evidence="1" id="KW-0812">Transmembrane</keyword>
<feature type="non-terminal residue" evidence="2">
    <location>
        <position position="52"/>
    </location>
</feature>
<name>X1UB15_9ZZZZ</name>
<organism evidence="2">
    <name type="scientific">marine sediment metagenome</name>
    <dbReference type="NCBI Taxonomy" id="412755"/>
    <lineage>
        <taxon>unclassified sequences</taxon>
        <taxon>metagenomes</taxon>
        <taxon>ecological metagenomes</taxon>
    </lineage>
</organism>
<keyword evidence="1" id="KW-1133">Transmembrane helix</keyword>
<evidence type="ECO:0000313" key="2">
    <source>
        <dbReference type="EMBL" id="GAJ00792.1"/>
    </source>
</evidence>
<evidence type="ECO:0000256" key="1">
    <source>
        <dbReference type="SAM" id="Phobius"/>
    </source>
</evidence>
<protein>
    <submittedName>
        <fullName evidence="2">Uncharacterized protein</fullName>
    </submittedName>
</protein>
<reference evidence="2" key="1">
    <citation type="journal article" date="2014" name="Front. Microbiol.">
        <title>High frequency of phylogenetically diverse reductive dehalogenase-homologous genes in deep subseafloor sedimentary metagenomes.</title>
        <authorList>
            <person name="Kawai M."/>
            <person name="Futagami T."/>
            <person name="Toyoda A."/>
            <person name="Takaki Y."/>
            <person name="Nishi S."/>
            <person name="Hori S."/>
            <person name="Arai W."/>
            <person name="Tsubouchi T."/>
            <person name="Morono Y."/>
            <person name="Uchiyama I."/>
            <person name="Ito T."/>
            <person name="Fujiyama A."/>
            <person name="Inagaki F."/>
            <person name="Takami H."/>
        </authorList>
    </citation>
    <scope>NUCLEOTIDE SEQUENCE</scope>
    <source>
        <strain evidence="2">Expedition CK06-06</strain>
    </source>
</reference>
<dbReference type="AlphaFoldDB" id="X1UB15"/>
<sequence length="52" mass="5675">MKSSLAGAWEWLIESAIRLAGVLAVIFVLLIFAFLLRDALPTFVGQTPLSDL</sequence>
<gene>
    <name evidence="2" type="ORF">S12H4_29903</name>
</gene>
<comment type="caution">
    <text evidence="2">The sequence shown here is derived from an EMBL/GenBank/DDBJ whole genome shotgun (WGS) entry which is preliminary data.</text>
</comment>